<dbReference type="OrthoDB" id="1341062at2"/>
<dbReference type="EMBL" id="FRCL01000003">
    <property type="protein sequence ID" value="SHM29907.1"/>
    <property type="molecule type" value="Genomic_DNA"/>
</dbReference>
<dbReference type="RefSeq" id="WP_073206751.1">
    <property type="nucleotide sequence ID" value="NZ_FRCL01000003.1"/>
</dbReference>
<protein>
    <submittedName>
        <fullName evidence="1">Uncharacterized protein</fullName>
    </submittedName>
</protein>
<proteinExistence type="predicted"/>
<accession>A0A1M7HP65</accession>
<evidence type="ECO:0000313" key="1">
    <source>
        <dbReference type="EMBL" id="SHM29907.1"/>
    </source>
</evidence>
<name>A0A1M7HP65_9FLAO</name>
<dbReference type="Proteomes" id="UP000184092">
    <property type="component" value="Unassembled WGS sequence"/>
</dbReference>
<evidence type="ECO:0000313" key="2">
    <source>
        <dbReference type="Proteomes" id="UP000184092"/>
    </source>
</evidence>
<reference evidence="2" key="1">
    <citation type="submission" date="2016-11" db="EMBL/GenBank/DDBJ databases">
        <authorList>
            <person name="Varghese N."/>
            <person name="Submissions S."/>
        </authorList>
    </citation>
    <scope>NUCLEOTIDE SEQUENCE [LARGE SCALE GENOMIC DNA]</scope>
    <source>
        <strain evidence="2">CGMCC 1.2749</strain>
    </source>
</reference>
<sequence length="192" mass="21957">MKKIIYVLILPLVVVIGLVFNFASFAYGSGANREIKNETKTSQKQLSVADRKANLDKRKKWEASPDGIKYKEWEVSPEGKKVHASYDKIKKNIKAFTNMEAVVTSLTFQRANAKSSGPKWLIVKINGEEYMMQFIRKDFQQLNSLKVNDKIIVRSRSAGYSPNHPYLIISGDYIARNNKILFKRDFSKNNGC</sequence>
<keyword evidence="2" id="KW-1185">Reference proteome</keyword>
<organism evidence="1 2">
    <name type="scientific">Flavobacterium xinjiangense</name>
    <dbReference type="NCBI Taxonomy" id="178356"/>
    <lineage>
        <taxon>Bacteria</taxon>
        <taxon>Pseudomonadati</taxon>
        <taxon>Bacteroidota</taxon>
        <taxon>Flavobacteriia</taxon>
        <taxon>Flavobacteriales</taxon>
        <taxon>Flavobacteriaceae</taxon>
        <taxon>Flavobacterium</taxon>
    </lineage>
</organism>
<gene>
    <name evidence="1" type="ORF">SAMN05216269_103330</name>
</gene>
<dbReference type="AlphaFoldDB" id="A0A1M7HP65"/>